<dbReference type="EC" id="2.7.6.2" evidence="5"/>
<dbReference type="InterPro" id="IPR036371">
    <property type="entry name" value="TPK_B1-bd_sf"/>
</dbReference>
<dbReference type="GO" id="GO:0006772">
    <property type="term" value="P:thiamine metabolic process"/>
    <property type="evidence" value="ECO:0007669"/>
    <property type="project" value="UniProtKB-UniRule"/>
</dbReference>
<dbReference type="InterPro" id="IPR053149">
    <property type="entry name" value="TPK"/>
</dbReference>
<dbReference type="GO" id="GO:0004788">
    <property type="term" value="F:thiamine diphosphokinase activity"/>
    <property type="evidence" value="ECO:0007669"/>
    <property type="project" value="UniProtKB-UniRule"/>
</dbReference>
<dbReference type="KEGG" id="ppsc:EHS13_28505"/>
<dbReference type="SMART" id="SM00983">
    <property type="entry name" value="TPK_B1_binding"/>
    <property type="match status" value="1"/>
</dbReference>
<gene>
    <name evidence="7" type="ORF">EHS13_28505</name>
</gene>
<protein>
    <recommendedName>
        <fullName evidence="5">Thiamine diphosphokinase</fullName>
        <ecNumber evidence="5">2.7.6.2</ecNumber>
    </recommendedName>
</protein>
<evidence type="ECO:0000256" key="5">
    <source>
        <dbReference type="NCBIfam" id="TIGR01378"/>
    </source>
</evidence>
<evidence type="ECO:0000256" key="3">
    <source>
        <dbReference type="ARBA" id="ARBA00022777"/>
    </source>
</evidence>
<keyword evidence="8" id="KW-1185">Reference proteome</keyword>
<evidence type="ECO:0000256" key="1">
    <source>
        <dbReference type="ARBA" id="ARBA00022679"/>
    </source>
</evidence>
<dbReference type="InterPro" id="IPR007371">
    <property type="entry name" value="TPK_catalytic"/>
</dbReference>
<evidence type="ECO:0000259" key="6">
    <source>
        <dbReference type="SMART" id="SM00983"/>
    </source>
</evidence>
<sequence length="214" mass="23762">MKQQRVLIYSGGALGAWALEDTQLGDIYVGADRGALFLVQNGIRPNIALGDFDSVNETELNLIRLNSEELLTCDPVLKDYSDTEMAFSWALDQKPQEIILYGGLGTRFDHSLANIHLLSQALPSQTTCTIVDSHNRIRLINQSTRLQRSNRFSHVSLLPFTSKVTGITLQGFQYPLHQATLTIGQSLGVSNRIIEPFAHIEIDQGQLLVIESID</sequence>
<dbReference type="OrthoDB" id="9804377at2"/>
<dbReference type="Pfam" id="PF04265">
    <property type="entry name" value="TPK_B1_binding"/>
    <property type="match status" value="1"/>
</dbReference>
<dbReference type="NCBIfam" id="TIGR01378">
    <property type="entry name" value="thi_PPkinase"/>
    <property type="match status" value="1"/>
</dbReference>
<keyword evidence="4" id="KW-0067">ATP-binding</keyword>
<keyword evidence="2" id="KW-0547">Nucleotide-binding</keyword>
<dbReference type="Proteomes" id="UP000426246">
    <property type="component" value="Chromosome"/>
</dbReference>
<dbReference type="GO" id="GO:0009229">
    <property type="term" value="P:thiamine diphosphate biosynthetic process"/>
    <property type="evidence" value="ECO:0007669"/>
    <property type="project" value="InterPro"/>
</dbReference>
<proteinExistence type="predicted"/>
<keyword evidence="3 7" id="KW-0418">Kinase</keyword>
<dbReference type="GO" id="GO:0005524">
    <property type="term" value="F:ATP binding"/>
    <property type="evidence" value="ECO:0007669"/>
    <property type="project" value="UniProtKB-KW"/>
</dbReference>
<dbReference type="GO" id="GO:0030975">
    <property type="term" value="F:thiamine binding"/>
    <property type="evidence" value="ECO:0007669"/>
    <property type="project" value="InterPro"/>
</dbReference>
<dbReference type="Gene3D" id="3.40.50.10240">
    <property type="entry name" value="Thiamin pyrophosphokinase, catalytic domain"/>
    <property type="match status" value="1"/>
</dbReference>
<dbReference type="RefSeq" id="WP_155703648.1">
    <property type="nucleotide sequence ID" value="NZ_CP034235.1"/>
</dbReference>
<dbReference type="EMBL" id="CP034235">
    <property type="protein sequence ID" value="QGQ98540.1"/>
    <property type="molecule type" value="Genomic_DNA"/>
</dbReference>
<dbReference type="InterPro" id="IPR036759">
    <property type="entry name" value="TPK_catalytic_sf"/>
</dbReference>
<accession>A0A6B8RQ94</accession>
<dbReference type="SUPFAM" id="SSF63999">
    <property type="entry name" value="Thiamin pyrophosphokinase, catalytic domain"/>
    <property type="match status" value="1"/>
</dbReference>
<evidence type="ECO:0000256" key="4">
    <source>
        <dbReference type="ARBA" id="ARBA00022840"/>
    </source>
</evidence>
<dbReference type="CDD" id="cd07995">
    <property type="entry name" value="TPK"/>
    <property type="match status" value="1"/>
</dbReference>
<dbReference type="PANTHER" id="PTHR41299">
    <property type="entry name" value="THIAMINE PYROPHOSPHOKINASE"/>
    <property type="match status" value="1"/>
</dbReference>
<dbReference type="GO" id="GO:0016301">
    <property type="term" value="F:kinase activity"/>
    <property type="evidence" value="ECO:0007669"/>
    <property type="project" value="UniProtKB-KW"/>
</dbReference>
<evidence type="ECO:0000256" key="2">
    <source>
        <dbReference type="ARBA" id="ARBA00022741"/>
    </source>
</evidence>
<name>A0A6B8RQ94_9BACL</name>
<feature type="domain" description="Thiamin pyrophosphokinase thiamin-binding" evidence="6">
    <location>
        <begin position="142"/>
        <end position="208"/>
    </location>
</feature>
<dbReference type="Pfam" id="PF04263">
    <property type="entry name" value="TPK_catalytic"/>
    <property type="match status" value="1"/>
</dbReference>
<evidence type="ECO:0000313" key="8">
    <source>
        <dbReference type="Proteomes" id="UP000426246"/>
    </source>
</evidence>
<dbReference type="PANTHER" id="PTHR41299:SF1">
    <property type="entry name" value="THIAMINE PYROPHOSPHOKINASE"/>
    <property type="match status" value="1"/>
</dbReference>
<dbReference type="InterPro" id="IPR007373">
    <property type="entry name" value="Thiamin_PyroPKinase_B1-bd"/>
</dbReference>
<dbReference type="AlphaFoldDB" id="A0A6B8RQ94"/>
<keyword evidence="1 7" id="KW-0808">Transferase</keyword>
<organism evidence="7 8">
    <name type="scientific">Paenibacillus psychroresistens</name>
    <dbReference type="NCBI Taxonomy" id="1778678"/>
    <lineage>
        <taxon>Bacteria</taxon>
        <taxon>Bacillati</taxon>
        <taxon>Bacillota</taxon>
        <taxon>Bacilli</taxon>
        <taxon>Bacillales</taxon>
        <taxon>Paenibacillaceae</taxon>
        <taxon>Paenibacillus</taxon>
    </lineage>
</organism>
<reference evidence="8" key="1">
    <citation type="submission" date="2018-11" db="EMBL/GenBank/DDBJ databases">
        <title>Complete genome sequence of Paenibacillus sp. ML311-T8.</title>
        <authorList>
            <person name="Nam Y.-D."/>
            <person name="Kang J."/>
            <person name="Chung W.-H."/>
            <person name="Park Y.S."/>
        </authorList>
    </citation>
    <scope>NUCLEOTIDE SEQUENCE [LARGE SCALE GENOMIC DNA]</scope>
    <source>
        <strain evidence="8">ML311-T8</strain>
    </source>
</reference>
<dbReference type="InterPro" id="IPR006282">
    <property type="entry name" value="Thi_PPkinase"/>
</dbReference>
<evidence type="ECO:0000313" key="7">
    <source>
        <dbReference type="EMBL" id="QGQ98540.1"/>
    </source>
</evidence>
<dbReference type="SUPFAM" id="SSF63862">
    <property type="entry name" value="Thiamin pyrophosphokinase, substrate-binding domain"/>
    <property type="match status" value="1"/>
</dbReference>